<sequence>MTSLMARGAEGEADLKDVFARLFDEHARPLRGYLAGRVGADTADDLVAETFLVALRRWPSFDPAQAPVRGWLYGIATNLLRNHLRQEIRGYRATARAAAASEQEPHDTRAAERVDAENATRSLAAALAALGRQERDVLLLTSWAGLTPAEVAVATGVPASTVRSQLHRVREKLRATLAANDGSAR</sequence>
<dbReference type="InterPro" id="IPR013324">
    <property type="entry name" value="RNA_pol_sigma_r3/r4-like"/>
</dbReference>
<dbReference type="InterPro" id="IPR007627">
    <property type="entry name" value="RNA_pol_sigma70_r2"/>
</dbReference>
<dbReference type="NCBIfam" id="TIGR02937">
    <property type="entry name" value="sigma70-ECF"/>
    <property type="match status" value="1"/>
</dbReference>
<name>A0A7W9NME0_9PSEU</name>
<evidence type="ECO:0000256" key="4">
    <source>
        <dbReference type="ARBA" id="ARBA00023163"/>
    </source>
</evidence>
<accession>A0A7W9NME0</accession>
<evidence type="ECO:0000256" key="1">
    <source>
        <dbReference type="ARBA" id="ARBA00010641"/>
    </source>
</evidence>
<evidence type="ECO:0000313" key="7">
    <source>
        <dbReference type="EMBL" id="MBB5897426.1"/>
    </source>
</evidence>
<protein>
    <submittedName>
        <fullName evidence="7">RNA polymerase sigma-70 factor (ECF subfamily)</fullName>
    </submittedName>
</protein>
<dbReference type="RefSeq" id="WP_345032285.1">
    <property type="nucleotide sequence ID" value="NZ_BAAAWY010000043.1"/>
</dbReference>
<dbReference type="SUPFAM" id="SSF88659">
    <property type="entry name" value="Sigma3 and sigma4 domains of RNA polymerase sigma factors"/>
    <property type="match status" value="1"/>
</dbReference>
<evidence type="ECO:0000259" key="5">
    <source>
        <dbReference type="Pfam" id="PF04542"/>
    </source>
</evidence>
<feature type="domain" description="RNA polymerase sigma-70 region 2" evidence="5">
    <location>
        <begin position="22"/>
        <end position="87"/>
    </location>
</feature>
<keyword evidence="8" id="KW-1185">Reference proteome</keyword>
<dbReference type="PANTHER" id="PTHR43133:SF25">
    <property type="entry name" value="RNA POLYMERASE SIGMA FACTOR RFAY-RELATED"/>
    <property type="match status" value="1"/>
</dbReference>
<keyword evidence="2" id="KW-0805">Transcription regulation</keyword>
<evidence type="ECO:0000259" key="6">
    <source>
        <dbReference type="Pfam" id="PF08281"/>
    </source>
</evidence>
<dbReference type="InterPro" id="IPR036388">
    <property type="entry name" value="WH-like_DNA-bd_sf"/>
</dbReference>
<dbReference type="InterPro" id="IPR014284">
    <property type="entry name" value="RNA_pol_sigma-70_dom"/>
</dbReference>
<dbReference type="Pfam" id="PF04542">
    <property type="entry name" value="Sigma70_r2"/>
    <property type="match status" value="1"/>
</dbReference>
<dbReference type="AlphaFoldDB" id="A0A7W9NME0"/>
<feature type="domain" description="RNA polymerase sigma factor 70 region 4 type 2" evidence="6">
    <location>
        <begin position="121"/>
        <end position="173"/>
    </location>
</feature>
<dbReference type="InterPro" id="IPR013249">
    <property type="entry name" value="RNA_pol_sigma70_r4_t2"/>
</dbReference>
<dbReference type="PANTHER" id="PTHR43133">
    <property type="entry name" value="RNA POLYMERASE ECF-TYPE SIGMA FACTO"/>
    <property type="match status" value="1"/>
</dbReference>
<dbReference type="Pfam" id="PF08281">
    <property type="entry name" value="Sigma70_r4_2"/>
    <property type="match status" value="1"/>
</dbReference>
<organism evidence="7 8">
    <name type="scientific">Kutzneria kofuensis</name>
    <dbReference type="NCBI Taxonomy" id="103725"/>
    <lineage>
        <taxon>Bacteria</taxon>
        <taxon>Bacillati</taxon>
        <taxon>Actinomycetota</taxon>
        <taxon>Actinomycetes</taxon>
        <taxon>Pseudonocardiales</taxon>
        <taxon>Pseudonocardiaceae</taxon>
        <taxon>Kutzneria</taxon>
    </lineage>
</organism>
<dbReference type="Gene3D" id="1.10.10.10">
    <property type="entry name" value="Winged helix-like DNA-binding domain superfamily/Winged helix DNA-binding domain"/>
    <property type="match status" value="1"/>
</dbReference>
<dbReference type="InterPro" id="IPR013325">
    <property type="entry name" value="RNA_pol_sigma_r2"/>
</dbReference>
<dbReference type="GO" id="GO:0003677">
    <property type="term" value="F:DNA binding"/>
    <property type="evidence" value="ECO:0007669"/>
    <property type="project" value="InterPro"/>
</dbReference>
<keyword evidence="3" id="KW-0731">Sigma factor</keyword>
<evidence type="ECO:0000256" key="3">
    <source>
        <dbReference type="ARBA" id="ARBA00023082"/>
    </source>
</evidence>
<dbReference type="CDD" id="cd06171">
    <property type="entry name" value="Sigma70_r4"/>
    <property type="match status" value="1"/>
</dbReference>
<dbReference type="SUPFAM" id="SSF88946">
    <property type="entry name" value="Sigma2 domain of RNA polymerase sigma factors"/>
    <property type="match status" value="1"/>
</dbReference>
<evidence type="ECO:0000256" key="2">
    <source>
        <dbReference type="ARBA" id="ARBA00023015"/>
    </source>
</evidence>
<comment type="similarity">
    <text evidence="1">Belongs to the sigma-70 factor family. ECF subfamily.</text>
</comment>
<dbReference type="EMBL" id="JACHIR010000003">
    <property type="protein sequence ID" value="MBB5897426.1"/>
    <property type="molecule type" value="Genomic_DNA"/>
</dbReference>
<proteinExistence type="inferred from homology"/>
<dbReference type="Proteomes" id="UP000585638">
    <property type="component" value="Unassembled WGS sequence"/>
</dbReference>
<dbReference type="Gene3D" id="1.10.1740.10">
    <property type="match status" value="1"/>
</dbReference>
<reference evidence="7 8" key="1">
    <citation type="submission" date="2020-08" db="EMBL/GenBank/DDBJ databases">
        <title>Sequencing the genomes of 1000 actinobacteria strains.</title>
        <authorList>
            <person name="Klenk H.-P."/>
        </authorList>
    </citation>
    <scope>NUCLEOTIDE SEQUENCE [LARGE SCALE GENOMIC DNA]</scope>
    <source>
        <strain evidence="7 8">DSM 43851</strain>
    </source>
</reference>
<comment type="caution">
    <text evidence="7">The sequence shown here is derived from an EMBL/GenBank/DDBJ whole genome shotgun (WGS) entry which is preliminary data.</text>
</comment>
<dbReference type="GO" id="GO:0006352">
    <property type="term" value="P:DNA-templated transcription initiation"/>
    <property type="evidence" value="ECO:0007669"/>
    <property type="project" value="InterPro"/>
</dbReference>
<dbReference type="InterPro" id="IPR039425">
    <property type="entry name" value="RNA_pol_sigma-70-like"/>
</dbReference>
<gene>
    <name evidence="7" type="ORF">BJ998_008685</name>
</gene>
<evidence type="ECO:0000313" key="8">
    <source>
        <dbReference type="Proteomes" id="UP000585638"/>
    </source>
</evidence>
<dbReference type="GO" id="GO:0016987">
    <property type="term" value="F:sigma factor activity"/>
    <property type="evidence" value="ECO:0007669"/>
    <property type="project" value="UniProtKB-KW"/>
</dbReference>
<keyword evidence="4" id="KW-0804">Transcription</keyword>